<keyword evidence="2" id="KW-1185">Reference proteome</keyword>
<protein>
    <recommendedName>
        <fullName evidence="3">Secreted protein</fullName>
    </recommendedName>
</protein>
<dbReference type="Proteomes" id="UP001344906">
    <property type="component" value="Unassembled WGS sequence"/>
</dbReference>
<sequence>MDRAVVVTAAVAMVVTAVSHARCIPLSVPVVVMRLRYLSSHAKIAPSIAAIASRTNAIATRAAEEPAGNL</sequence>
<organism evidence="1 2">
    <name type="scientific">Dictyobacter halimunensis</name>
    <dbReference type="NCBI Taxonomy" id="3026934"/>
    <lineage>
        <taxon>Bacteria</taxon>
        <taxon>Bacillati</taxon>
        <taxon>Chloroflexota</taxon>
        <taxon>Ktedonobacteria</taxon>
        <taxon>Ktedonobacterales</taxon>
        <taxon>Dictyobacteraceae</taxon>
        <taxon>Dictyobacter</taxon>
    </lineage>
</organism>
<name>A0ABQ6FUY8_9CHLR</name>
<reference evidence="1 2" key="1">
    <citation type="submission" date="2023-02" db="EMBL/GenBank/DDBJ databases">
        <title>Dictyobacter halimunensis sp. nov., a new member of the class Ktedonobacteria from forest soil in a geothermal area.</title>
        <authorList>
            <person name="Rachmania M.K."/>
            <person name="Ningsih F."/>
            <person name="Sakai Y."/>
            <person name="Yabe S."/>
            <person name="Yokota A."/>
            <person name="Sjamsuridzal W."/>
        </authorList>
    </citation>
    <scope>NUCLEOTIDE SEQUENCE [LARGE SCALE GENOMIC DNA]</scope>
    <source>
        <strain evidence="1 2">S3.2.2.5</strain>
    </source>
</reference>
<comment type="caution">
    <text evidence="1">The sequence shown here is derived from an EMBL/GenBank/DDBJ whole genome shotgun (WGS) entry which is preliminary data.</text>
</comment>
<accession>A0ABQ6FUY8</accession>
<evidence type="ECO:0000313" key="2">
    <source>
        <dbReference type="Proteomes" id="UP001344906"/>
    </source>
</evidence>
<gene>
    <name evidence="1" type="ORF">KDH_30860</name>
</gene>
<dbReference type="EMBL" id="BSRI01000002">
    <property type="protein sequence ID" value="GLV56244.1"/>
    <property type="molecule type" value="Genomic_DNA"/>
</dbReference>
<proteinExistence type="predicted"/>
<evidence type="ECO:0000313" key="1">
    <source>
        <dbReference type="EMBL" id="GLV56244.1"/>
    </source>
</evidence>
<evidence type="ECO:0008006" key="3">
    <source>
        <dbReference type="Google" id="ProtNLM"/>
    </source>
</evidence>